<organism evidence="1">
    <name type="scientific">bioreactor metagenome</name>
    <dbReference type="NCBI Taxonomy" id="1076179"/>
    <lineage>
        <taxon>unclassified sequences</taxon>
        <taxon>metagenomes</taxon>
        <taxon>ecological metagenomes</taxon>
    </lineage>
</organism>
<comment type="caution">
    <text evidence="1">The sequence shown here is derived from an EMBL/GenBank/DDBJ whole genome shotgun (WGS) entry which is preliminary data.</text>
</comment>
<dbReference type="AlphaFoldDB" id="A0A645DP50"/>
<protein>
    <submittedName>
        <fullName evidence="1">Uncharacterized protein</fullName>
    </submittedName>
</protein>
<name>A0A645DP50_9ZZZZ</name>
<reference evidence="1" key="1">
    <citation type="submission" date="2019-08" db="EMBL/GenBank/DDBJ databases">
        <authorList>
            <person name="Kucharzyk K."/>
            <person name="Murdoch R.W."/>
            <person name="Higgins S."/>
            <person name="Loffler F."/>
        </authorList>
    </citation>
    <scope>NUCLEOTIDE SEQUENCE</scope>
</reference>
<accession>A0A645DP50</accession>
<gene>
    <name evidence="1" type="ORF">SDC9_138377</name>
</gene>
<dbReference type="EMBL" id="VSSQ01038343">
    <property type="protein sequence ID" value="MPM91250.1"/>
    <property type="molecule type" value="Genomic_DNA"/>
</dbReference>
<sequence>MFVLRLHTGFVKRISAERIGVTCLDPEIISFFLVGQPDNHDANGVRNANLTHGAQPVLPIYDRVAVRTALGQQKYADARRVEVVSDTLDARIV</sequence>
<proteinExistence type="predicted"/>
<evidence type="ECO:0000313" key="1">
    <source>
        <dbReference type="EMBL" id="MPM91250.1"/>
    </source>
</evidence>